<evidence type="ECO:0000256" key="4">
    <source>
        <dbReference type="ARBA" id="ARBA00023002"/>
    </source>
</evidence>
<dbReference type="InterPro" id="IPR036318">
    <property type="entry name" value="FAD-bd_PCMH-like_sf"/>
</dbReference>
<comment type="similarity">
    <text evidence="2">Belongs to the oxygen-dependent FAD-linked oxidoreductase family.</text>
</comment>
<dbReference type="Pfam" id="PF04030">
    <property type="entry name" value="ALO"/>
    <property type="match status" value="1"/>
</dbReference>
<protein>
    <submittedName>
        <fullName evidence="6">D-arabinono-1,4-lactone oxidase</fullName>
    </submittedName>
</protein>
<dbReference type="PIRSF" id="PIRSF000136">
    <property type="entry name" value="LGO_GLO"/>
    <property type="match status" value="1"/>
</dbReference>
<dbReference type="InterPro" id="IPR006094">
    <property type="entry name" value="Oxid_FAD_bind_N"/>
</dbReference>
<comment type="caution">
    <text evidence="6">The sequence shown here is derived from an EMBL/GenBank/DDBJ whole genome shotgun (WGS) entry which is preliminary data.</text>
</comment>
<sequence>MSTTVIGKSGTWRNWAGNVTARPVREVTPATVEELAAAVRKAAEDDLRVKAVGTGHSFTAAAATDGVLIRPQLLTGIRRIDREAMTVTVAAGTPLKRLNLALAREGLSLTNMGDIMEQTVSGATSTGTHGTGRDSASIAAQIRGLELVTADGSILTCSPTENADVFAAARVGIGALGIVTAITFAVEPIFLLTAREEPMSFERVTAEFDELHAENEHFEFYWFPHTGNTNTKRNNRSAGPEKPVPQLNSWFEDEFLSNGVFQVANWVGQAVPATIPTIAQISSRALSARTYTDIPYKVFTSPRRVRFVEMEFAVPREALVDTLRELKAMVDRSKLRVSFPVEVRTAPADDITLSTASGRESAYVAVHMFKGTPYQAYFTAAERIFTAHEGRPHWGKVHTRDTDYFAKVYPRFGEFTALRDRLDPERRFQNDYLRRVLGA</sequence>
<evidence type="ECO:0000259" key="5">
    <source>
        <dbReference type="PROSITE" id="PS51387"/>
    </source>
</evidence>
<evidence type="ECO:0000313" key="7">
    <source>
        <dbReference type="Proteomes" id="UP001310290"/>
    </source>
</evidence>
<evidence type="ECO:0000256" key="2">
    <source>
        <dbReference type="ARBA" id="ARBA00005466"/>
    </source>
</evidence>
<dbReference type="PANTHER" id="PTHR43762">
    <property type="entry name" value="L-GULONOLACTONE OXIDASE"/>
    <property type="match status" value="1"/>
</dbReference>
<dbReference type="EMBL" id="JARULZ010000002">
    <property type="protein sequence ID" value="MEH0636821.1"/>
    <property type="molecule type" value="Genomic_DNA"/>
</dbReference>
<dbReference type="PROSITE" id="PS00862">
    <property type="entry name" value="OX2_COVAL_FAD"/>
    <property type="match status" value="1"/>
</dbReference>
<dbReference type="PANTHER" id="PTHR43762:SF1">
    <property type="entry name" value="D-ARABINONO-1,4-LACTONE OXIDASE"/>
    <property type="match status" value="1"/>
</dbReference>
<dbReference type="Gene3D" id="3.30.465.10">
    <property type="match status" value="1"/>
</dbReference>
<feature type="domain" description="FAD-binding PCMH-type" evidence="5">
    <location>
        <begin position="19"/>
        <end position="189"/>
    </location>
</feature>
<dbReference type="InterPro" id="IPR016166">
    <property type="entry name" value="FAD-bd_PCMH"/>
</dbReference>
<proteinExistence type="inferred from homology"/>
<dbReference type="Gene3D" id="3.30.70.2520">
    <property type="match status" value="1"/>
</dbReference>
<dbReference type="RefSeq" id="WP_028796564.1">
    <property type="nucleotide sequence ID" value="NZ_JARULZ010000002.1"/>
</dbReference>
<gene>
    <name evidence="6" type="ORF">QBA35_26425</name>
</gene>
<dbReference type="InterPro" id="IPR006093">
    <property type="entry name" value="Oxy_OxRdtase_FAD_BS"/>
</dbReference>
<keyword evidence="4" id="KW-0560">Oxidoreductase</keyword>
<organism evidence="6 7">
    <name type="scientific">Streptomyces bottropensis</name>
    <dbReference type="NCBI Taxonomy" id="42235"/>
    <lineage>
        <taxon>Bacteria</taxon>
        <taxon>Bacillati</taxon>
        <taxon>Actinomycetota</taxon>
        <taxon>Actinomycetes</taxon>
        <taxon>Kitasatosporales</taxon>
        <taxon>Streptomycetaceae</taxon>
        <taxon>Streptomyces</taxon>
    </lineage>
</organism>
<evidence type="ECO:0000256" key="1">
    <source>
        <dbReference type="ARBA" id="ARBA00005147"/>
    </source>
</evidence>
<dbReference type="Gene3D" id="3.30.43.10">
    <property type="entry name" value="Uridine Diphospho-n-acetylenolpyruvylglucosamine Reductase, domain 2"/>
    <property type="match status" value="1"/>
</dbReference>
<evidence type="ECO:0000256" key="3">
    <source>
        <dbReference type="ARBA" id="ARBA00022644"/>
    </source>
</evidence>
<dbReference type="InterPro" id="IPR007173">
    <property type="entry name" value="ALO_C"/>
</dbReference>
<dbReference type="InterPro" id="IPR016169">
    <property type="entry name" value="FAD-bd_PCMH_sub2"/>
</dbReference>
<keyword evidence="7" id="KW-1185">Reference proteome</keyword>
<reference evidence="6" key="1">
    <citation type="submission" date="2023-04" db="EMBL/GenBank/DDBJ databases">
        <title>Genomic diversity of scab-causing Streptomyces spp. in the province of Quebec, Canada.</title>
        <authorList>
            <person name="Biessy A."/>
            <person name="Cadieux M."/>
            <person name="Ciotola M."/>
            <person name="Filion M."/>
        </authorList>
    </citation>
    <scope>NUCLEOTIDE SEQUENCE</scope>
    <source>
        <strain evidence="6">B21-115</strain>
    </source>
</reference>
<dbReference type="NCBIfam" id="TIGR01679">
    <property type="entry name" value="bact_FAD_ox"/>
    <property type="match status" value="1"/>
</dbReference>
<dbReference type="Gene3D" id="1.10.45.10">
    <property type="entry name" value="Vanillyl-alcohol Oxidase, Chain A, domain 4"/>
    <property type="match status" value="1"/>
</dbReference>
<accession>A0ABU8AT04</accession>
<evidence type="ECO:0000313" key="6">
    <source>
        <dbReference type="EMBL" id="MEH0636821.1"/>
    </source>
</evidence>
<dbReference type="Proteomes" id="UP001310290">
    <property type="component" value="Unassembled WGS sequence"/>
</dbReference>
<dbReference type="SUPFAM" id="SSF56176">
    <property type="entry name" value="FAD-binding/transporter-associated domain-like"/>
    <property type="match status" value="1"/>
</dbReference>
<name>A0ABU8AT04_9ACTN</name>
<keyword evidence="3" id="KW-0060">Ascorbate biosynthesis</keyword>
<dbReference type="Pfam" id="PF01565">
    <property type="entry name" value="FAD_binding_4"/>
    <property type="match status" value="1"/>
</dbReference>
<dbReference type="InterPro" id="IPR016171">
    <property type="entry name" value="Vanillyl_alc_oxidase_C-sub2"/>
</dbReference>
<dbReference type="PROSITE" id="PS51387">
    <property type="entry name" value="FAD_PCMH"/>
    <property type="match status" value="1"/>
</dbReference>
<dbReference type="GeneID" id="96266013"/>
<comment type="pathway">
    <text evidence="1">Cofactor biosynthesis; L-ascorbate biosynthesis.</text>
</comment>
<dbReference type="InterPro" id="IPR016167">
    <property type="entry name" value="FAD-bd_PCMH_sub1"/>
</dbReference>
<dbReference type="InterPro" id="IPR010031">
    <property type="entry name" value="FAD_lactone_oxidase-like"/>
</dbReference>